<protein>
    <submittedName>
        <fullName evidence="2">Uncharacterized protein</fullName>
    </submittedName>
</protein>
<name>A0A3A4L829_9NOCA</name>
<evidence type="ECO:0000313" key="2">
    <source>
        <dbReference type="EMBL" id="RJO79201.1"/>
    </source>
</evidence>
<proteinExistence type="predicted"/>
<dbReference type="AlphaFoldDB" id="A0A3A4L829"/>
<gene>
    <name evidence="2" type="ORF">D5S18_02330</name>
</gene>
<dbReference type="Proteomes" id="UP000266677">
    <property type="component" value="Unassembled WGS sequence"/>
</dbReference>
<keyword evidence="3" id="KW-1185">Reference proteome</keyword>
<accession>A0A3A4L829</accession>
<evidence type="ECO:0000313" key="3">
    <source>
        <dbReference type="Proteomes" id="UP000266677"/>
    </source>
</evidence>
<feature type="region of interest" description="Disordered" evidence="1">
    <location>
        <begin position="1"/>
        <end position="32"/>
    </location>
</feature>
<reference evidence="2 3" key="1">
    <citation type="submission" date="2018-09" db="EMBL/GenBank/DDBJ databases">
        <title>YIM PH21274 draft genome.</title>
        <authorList>
            <person name="Miao C."/>
        </authorList>
    </citation>
    <scope>NUCLEOTIDE SEQUENCE [LARGE SCALE GENOMIC DNA]</scope>
    <source>
        <strain evidence="2 3">YIM PH 21724</strain>
    </source>
</reference>
<evidence type="ECO:0000256" key="1">
    <source>
        <dbReference type="SAM" id="MobiDB-lite"/>
    </source>
</evidence>
<dbReference type="InterPro" id="IPR045596">
    <property type="entry name" value="DUF6459"/>
</dbReference>
<dbReference type="Pfam" id="PF20060">
    <property type="entry name" value="DUF6459"/>
    <property type="match status" value="1"/>
</dbReference>
<organism evidence="2 3">
    <name type="scientific">Nocardia panacis</name>
    <dbReference type="NCBI Taxonomy" id="2340916"/>
    <lineage>
        <taxon>Bacteria</taxon>
        <taxon>Bacillati</taxon>
        <taxon>Actinomycetota</taxon>
        <taxon>Actinomycetes</taxon>
        <taxon>Mycobacteriales</taxon>
        <taxon>Nocardiaceae</taxon>
        <taxon>Nocardia</taxon>
    </lineage>
</organism>
<dbReference type="EMBL" id="QZFU01000010">
    <property type="protein sequence ID" value="RJO79201.1"/>
    <property type="molecule type" value="Genomic_DNA"/>
</dbReference>
<sequence>MVRREGRAVRKCRSSAEQERQTAREHKPAQEVSPVDARLRGFVERALRLLLEVLDLRRPIGQLGAVAEPTVVAAVRTLLRLGLVPGRQLGVAMLTRVDIAMVTRGAVEVSAAYDRGARHFALAARMQQTRPGWRLSAVRLR</sequence>
<comment type="caution">
    <text evidence="2">The sequence shown here is derived from an EMBL/GenBank/DDBJ whole genome shotgun (WGS) entry which is preliminary data.</text>
</comment>
<feature type="compositionally biased region" description="Basic and acidic residues" evidence="1">
    <location>
        <begin position="1"/>
        <end position="29"/>
    </location>
</feature>